<comment type="catalytic activity">
    <reaction evidence="14">
        <text>(9Z)-octadecenoyl-CoA + H2O = (9Z)-octadecenoate + CoA + H(+)</text>
        <dbReference type="Rhea" id="RHEA:40139"/>
        <dbReference type="ChEBI" id="CHEBI:15377"/>
        <dbReference type="ChEBI" id="CHEBI:15378"/>
        <dbReference type="ChEBI" id="CHEBI:30823"/>
        <dbReference type="ChEBI" id="CHEBI:57287"/>
        <dbReference type="ChEBI" id="CHEBI:57387"/>
    </reaction>
    <physiologicalReaction direction="left-to-right" evidence="14">
        <dbReference type="Rhea" id="RHEA:40140"/>
    </physiologicalReaction>
</comment>
<comment type="subcellular location">
    <subcellularLocation>
        <location evidence="3">Cell projection</location>
        <location evidence="3">Ruffle membrane</location>
    </subcellularLocation>
    <subcellularLocation>
        <location evidence="2">Cytoplasm</location>
    </subcellularLocation>
    <subcellularLocation>
        <location evidence="1">Membrane</location>
        <topology evidence="1">Peripheral membrane protein</topology>
    </subcellularLocation>
</comment>
<evidence type="ECO:0000313" key="26">
    <source>
        <dbReference type="EMBL" id="MDN4505896.1"/>
    </source>
</evidence>
<evidence type="ECO:0000256" key="19">
    <source>
        <dbReference type="ARBA" id="ARBA00047588"/>
    </source>
</evidence>
<keyword evidence="9" id="KW-0809">Transit peptide</keyword>
<keyword evidence="29" id="KW-1185">Reference proteome</keyword>
<keyword evidence="5" id="KW-0963">Cytoplasm</keyword>
<evidence type="ECO:0000256" key="3">
    <source>
        <dbReference type="ARBA" id="ARBA00004632"/>
    </source>
</evidence>
<reference evidence="27 28" key="1">
    <citation type="submission" date="2018-06" db="EMBL/GenBank/DDBJ databases">
        <title>Whole genome sequencing of four bacterial strains from South Shetland trench revealing bio-synthetic gene clusters.</title>
        <authorList>
            <person name="Abdel-Mageed W.M."/>
            <person name="Lehri B."/>
            <person name="Jarmusch S.A."/>
            <person name="Miranda K."/>
            <person name="Goodfellow M."/>
            <person name="Jaspars M."/>
            <person name="Karlyshev A.V."/>
        </authorList>
    </citation>
    <scope>NUCLEOTIDE SEQUENCE [LARGE SCALE GENOMIC DNA]</scope>
    <source>
        <strain evidence="27 28">SST1</strain>
    </source>
</reference>
<keyword evidence="4" id="KW-1003">Cell membrane</keyword>
<evidence type="ECO:0000256" key="9">
    <source>
        <dbReference type="ARBA" id="ARBA00022946"/>
    </source>
</evidence>
<keyword evidence="7 26" id="KW-0378">Hydrolase</keyword>
<keyword evidence="10" id="KW-0443">Lipid metabolism</keyword>
<evidence type="ECO:0000256" key="6">
    <source>
        <dbReference type="ARBA" id="ARBA00022703"/>
    </source>
</evidence>
<evidence type="ECO:0000256" key="15">
    <source>
        <dbReference type="ARBA" id="ARBA00038456"/>
    </source>
</evidence>
<evidence type="ECO:0000256" key="22">
    <source>
        <dbReference type="ARBA" id="ARBA00048074"/>
    </source>
</evidence>
<dbReference type="Pfam" id="PF03061">
    <property type="entry name" value="4HBT"/>
    <property type="match status" value="1"/>
</dbReference>
<evidence type="ECO:0000256" key="5">
    <source>
        <dbReference type="ARBA" id="ARBA00022490"/>
    </source>
</evidence>
<dbReference type="GO" id="GO:0006631">
    <property type="term" value="P:fatty acid metabolic process"/>
    <property type="evidence" value="ECO:0007669"/>
    <property type="project" value="UniProtKB-KW"/>
</dbReference>
<gene>
    <name evidence="27" type="ORF">DQ226_12930</name>
    <name evidence="26" type="ORF">QYF62_07490</name>
</gene>
<evidence type="ECO:0000256" key="1">
    <source>
        <dbReference type="ARBA" id="ARBA00004170"/>
    </source>
</evidence>
<evidence type="ECO:0000313" key="29">
    <source>
        <dbReference type="Proteomes" id="UP001172702"/>
    </source>
</evidence>
<comment type="similarity">
    <text evidence="15">Belongs to the THEM4/THEM5 thioesterase family.</text>
</comment>
<evidence type="ECO:0000259" key="25">
    <source>
        <dbReference type="Pfam" id="PF03061"/>
    </source>
</evidence>
<evidence type="ECO:0000256" key="11">
    <source>
        <dbReference type="ARBA" id="ARBA00023136"/>
    </source>
</evidence>
<dbReference type="EC" id="3.1.2.2" evidence="16"/>
<evidence type="ECO:0000256" key="20">
    <source>
        <dbReference type="ARBA" id="ARBA00047734"/>
    </source>
</evidence>
<dbReference type="SUPFAM" id="SSF54637">
    <property type="entry name" value="Thioesterase/thiol ester dehydrase-isomerase"/>
    <property type="match status" value="1"/>
</dbReference>
<evidence type="ECO:0000256" key="21">
    <source>
        <dbReference type="ARBA" id="ARBA00047969"/>
    </source>
</evidence>
<comment type="catalytic activity">
    <reaction evidence="20">
        <text>hexadecanoyl-CoA + H2O = hexadecanoate + CoA + H(+)</text>
        <dbReference type="Rhea" id="RHEA:16645"/>
        <dbReference type="ChEBI" id="CHEBI:7896"/>
        <dbReference type="ChEBI" id="CHEBI:15377"/>
        <dbReference type="ChEBI" id="CHEBI:15378"/>
        <dbReference type="ChEBI" id="CHEBI:57287"/>
        <dbReference type="ChEBI" id="CHEBI:57379"/>
        <dbReference type="EC" id="3.1.2.2"/>
    </reaction>
    <physiologicalReaction direction="left-to-right" evidence="20">
        <dbReference type="Rhea" id="RHEA:16646"/>
    </physiologicalReaction>
</comment>
<comment type="catalytic activity">
    <reaction evidence="22">
        <text>dodecanoyl-CoA + H2O = dodecanoate + CoA + H(+)</text>
        <dbReference type="Rhea" id="RHEA:30135"/>
        <dbReference type="ChEBI" id="CHEBI:15377"/>
        <dbReference type="ChEBI" id="CHEBI:15378"/>
        <dbReference type="ChEBI" id="CHEBI:18262"/>
        <dbReference type="ChEBI" id="CHEBI:57287"/>
        <dbReference type="ChEBI" id="CHEBI:57375"/>
    </reaction>
    <physiologicalReaction direction="left-to-right" evidence="22">
        <dbReference type="Rhea" id="RHEA:30136"/>
    </physiologicalReaction>
</comment>
<dbReference type="PANTHER" id="PTHR12418:SF19">
    <property type="entry name" value="ACYL-COENZYME A THIOESTERASE THEM4"/>
    <property type="match status" value="1"/>
</dbReference>
<dbReference type="InterPro" id="IPR006683">
    <property type="entry name" value="Thioestr_dom"/>
</dbReference>
<comment type="catalytic activity">
    <reaction evidence="23">
        <text>tetradecanoyl-CoA + H2O = tetradecanoate + CoA + H(+)</text>
        <dbReference type="Rhea" id="RHEA:40119"/>
        <dbReference type="ChEBI" id="CHEBI:15377"/>
        <dbReference type="ChEBI" id="CHEBI:15378"/>
        <dbReference type="ChEBI" id="CHEBI:30807"/>
        <dbReference type="ChEBI" id="CHEBI:57287"/>
        <dbReference type="ChEBI" id="CHEBI:57385"/>
    </reaction>
    <physiologicalReaction direction="left-to-right" evidence="23">
        <dbReference type="Rhea" id="RHEA:40120"/>
    </physiologicalReaction>
</comment>
<reference evidence="26 29" key="2">
    <citation type="submission" date="2023-07" db="EMBL/GenBank/DDBJ databases">
        <title>Strategy for survival of the halotoleranting strain Dietzia MX2 from the Yakshinskoe mineral salts deposit.</title>
        <authorList>
            <person name="Kharitonova M.A."/>
            <person name="Kupriyanova-Ashina F.G."/>
            <person name="Shakirov T.R."/>
            <person name="Vafina M.S."/>
            <person name="Ilinskaya O.N."/>
        </authorList>
    </citation>
    <scope>NUCLEOTIDE SEQUENCE [LARGE SCALE GENOMIC DNA]</scope>
    <source>
        <strain evidence="26 29">MX2</strain>
    </source>
</reference>
<feature type="domain" description="Thioesterase" evidence="25">
    <location>
        <begin position="141"/>
        <end position="210"/>
    </location>
</feature>
<keyword evidence="6" id="KW-0053">Apoptosis</keyword>
<evidence type="ECO:0000256" key="4">
    <source>
        <dbReference type="ARBA" id="ARBA00022475"/>
    </source>
</evidence>
<dbReference type="AlphaFoldDB" id="A0A365P891"/>
<dbReference type="Gene3D" id="3.10.129.10">
    <property type="entry name" value="Hotdog Thioesterase"/>
    <property type="match status" value="1"/>
</dbReference>
<evidence type="ECO:0000256" key="24">
    <source>
        <dbReference type="SAM" id="MobiDB-lite"/>
    </source>
</evidence>
<name>A0A365P891_9ACTN</name>
<comment type="caution">
    <text evidence="27">The sequence shown here is derived from an EMBL/GenBank/DDBJ whole genome shotgun (WGS) entry which is preliminary data.</text>
</comment>
<comment type="catalytic activity">
    <reaction evidence="13">
        <text>(5Z,8Z,11Z,14Z)-eicosatetraenoyl-CoA + H2O = (5Z,8Z,11Z,14Z)-eicosatetraenoate + CoA + H(+)</text>
        <dbReference type="Rhea" id="RHEA:40151"/>
        <dbReference type="ChEBI" id="CHEBI:15377"/>
        <dbReference type="ChEBI" id="CHEBI:15378"/>
        <dbReference type="ChEBI" id="CHEBI:32395"/>
        <dbReference type="ChEBI" id="CHEBI:57287"/>
        <dbReference type="ChEBI" id="CHEBI:57368"/>
    </reaction>
    <physiologicalReaction direction="left-to-right" evidence="13">
        <dbReference type="Rhea" id="RHEA:40152"/>
    </physiologicalReaction>
</comment>
<evidence type="ECO:0000256" key="12">
    <source>
        <dbReference type="ARBA" id="ARBA00023273"/>
    </source>
</evidence>
<accession>A0A365P891</accession>
<dbReference type="EMBL" id="QNTT01000038">
    <property type="protein sequence ID" value="RBA33361.1"/>
    <property type="molecule type" value="Genomic_DNA"/>
</dbReference>
<keyword evidence="8" id="KW-0276">Fatty acid metabolism</keyword>
<dbReference type="Proteomes" id="UP000252187">
    <property type="component" value="Unassembled WGS sequence"/>
</dbReference>
<evidence type="ECO:0000256" key="16">
    <source>
        <dbReference type="ARBA" id="ARBA00038848"/>
    </source>
</evidence>
<keyword evidence="12" id="KW-0966">Cell projection</keyword>
<dbReference type="GO" id="GO:0016787">
    <property type="term" value="F:hydrolase activity"/>
    <property type="evidence" value="ECO:0007669"/>
    <property type="project" value="UniProtKB-KW"/>
</dbReference>
<dbReference type="InterPro" id="IPR052365">
    <property type="entry name" value="THEM4/THEM5_acyl-CoA_thioest"/>
</dbReference>
<dbReference type="InterPro" id="IPR029069">
    <property type="entry name" value="HotDog_dom_sf"/>
</dbReference>
<dbReference type="EMBL" id="JAUHTB010000007">
    <property type="protein sequence ID" value="MDN4505896.1"/>
    <property type="molecule type" value="Genomic_DNA"/>
</dbReference>
<dbReference type="Proteomes" id="UP001172702">
    <property type="component" value="Unassembled WGS sequence"/>
</dbReference>
<dbReference type="CDD" id="cd03443">
    <property type="entry name" value="PaaI_thioesterase"/>
    <property type="match status" value="1"/>
</dbReference>
<evidence type="ECO:0000256" key="23">
    <source>
        <dbReference type="ARBA" id="ARBA00048180"/>
    </source>
</evidence>
<evidence type="ECO:0000313" key="28">
    <source>
        <dbReference type="Proteomes" id="UP000252187"/>
    </source>
</evidence>
<proteinExistence type="inferred from homology"/>
<dbReference type="PANTHER" id="PTHR12418">
    <property type="entry name" value="ACYL-COENZYME A THIOESTERASE THEM4"/>
    <property type="match status" value="1"/>
</dbReference>
<evidence type="ECO:0000256" key="17">
    <source>
        <dbReference type="ARBA" id="ARBA00040123"/>
    </source>
</evidence>
<dbReference type="GO" id="GO:0016020">
    <property type="term" value="C:membrane"/>
    <property type="evidence" value="ECO:0007669"/>
    <property type="project" value="UniProtKB-SubCell"/>
</dbReference>
<sequence length="237" mass="25042">MTTDSGPSDPTAPGDRPLGTADPAGASDEGTPFLRQDPDASGATELARELRRLRGLVAGSVYEDVHDAVATVRGLVEHLETVGTVVRPSEYATWGVPEHLAANPATGSRNPVSPPLEPVVFPDATVRADLTLGIEYQGPPGCVHGGIVALIFDEMLGLANAASESVGMTADLRISYKSPTPLFAPLRFEARQERVEGRKIWATATLHTGETLCATAEALFIEPRGIRDADRGRPIEG</sequence>
<dbReference type="GO" id="GO:0005737">
    <property type="term" value="C:cytoplasm"/>
    <property type="evidence" value="ECO:0007669"/>
    <property type="project" value="UniProtKB-SubCell"/>
</dbReference>
<evidence type="ECO:0000256" key="13">
    <source>
        <dbReference type="ARBA" id="ARBA00035852"/>
    </source>
</evidence>
<evidence type="ECO:0000256" key="14">
    <source>
        <dbReference type="ARBA" id="ARBA00037002"/>
    </source>
</evidence>
<comment type="catalytic activity">
    <reaction evidence="19">
        <text>octanoyl-CoA + H2O = octanoate + CoA + H(+)</text>
        <dbReference type="Rhea" id="RHEA:30143"/>
        <dbReference type="ChEBI" id="CHEBI:15377"/>
        <dbReference type="ChEBI" id="CHEBI:15378"/>
        <dbReference type="ChEBI" id="CHEBI:25646"/>
        <dbReference type="ChEBI" id="CHEBI:57287"/>
        <dbReference type="ChEBI" id="CHEBI:57386"/>
    </reaction>
    <physiologicalReaction direction="left-to-right" evidence="19">
        <dbReference type="Rhea" id="RHEA:30144"/>
    </physiologicalReaction>
</comment>
<keyword evidence="11" id="KW-0472">Membrane</keyword>
<evidence type="ECO:0000256" key="7">
    <source>
        <dbReference type="ARBA" id="ARBA00022801"/>
    </source>
</evidence>
<comment type="catalytic activity">
    <reaction evidence="21">
        <text>decanoyl-CoA + H2O = decanoate + CoA + H(+)</text>
        <dbReference type="Rhea" id="RHEA:40059"/>
        <dbReference type="ChEBI" id="CHEBI:15377"/>
        <dbReference type="ChEBI" id="CHEBI:15378"/>
        <dbReference type="ChEBI" id="CHEBI:27689"/>
        <dbReference type="ChEBI" id="CHEBI:57287"/>
        <dbReference type="ChEBI" id="CHEBI:61430"/>
    </reaction>
    <physiologicalReaction direction="left-to-right" evidence="21">
        <dbReference type="Rhea" id="RHEA:40060"/>
    </physiologicalReaction>
</comment>
<dbReference type="RefSeq" id="WP_067720214.1">
    <property type="nucleotide sequence ID" value="NZ_JAPWIO010000008.1"/>
</dbReference>
<evidence type="ECO:0000256" key="10">
    <source>
        <dbReference type="ARBA" id="ARBA00023098"/>
    </source>
</evidence>
<protein>
    <recommendedName>
        <fullName evidence="17">Acyl-coenzyme A thioesterase THEM4</fullName>
        <ecNumber evidence="16">3.1.2.2</ecNumber>
    </recommendedName>
    <alternativeName>
        <fullName evidence="18">Thioesterase superfamily member 4</fullName>
    </alternativeName>
</protein>
<evidence type="ECO:0000256" key="2">
    <source>
        <dbReference type="ARBA" id="ARBA00004496"/>
    </source>
</evidence>
<feature type="region of interest" description="Disordered" evidence="24">
    <location>
        <begin position="1"/>
        <end position="42"/>
    </location>
</feature>
<organism evidence="27 28">
    <name type="scientific">Dietzia maris</name>
    <dbReference type="NCBI Taxonomy" id="37915"/>
    <lineage>
        <taxon>Bacteria</taxon>
        <taxon>Bacillati</taxon>
        <taxon>Actinomycetota</taxon>
        <taxon>Actinomycetes</taxon>
        <taxon>Mycobacteriales</taxon>
        <taxon>Dietziaceae</taxon>
        <taxon>Dietzia</taxon>
    </lineage>
</organism>
<evidence type="ECO:0000256" key="18">
    <source>
        <dbReference type="ARBA" id="ARBA00043210"/>
    </source>
</evidence>
<evidence type="ECO:0000256" key="8">
    <source>
        <dbReference type="ARBA" id="ARBA00022832"/>
    </source>
</evidence>
<evidence type="ECO:0000313" key="27">
    <source>
        <dbReference type="EMBL" id="RBA33361.1"/>
    </source>
</evidence>